<evidence type="ECO:0000313" key="2">
    <source>
        <dbReference type="EMBL" id="KUJ16706.1"/>
    </source>
</evidence>
<keyword evidence="3" id="KW-1185">Reference proteome</keyword>
<gene>
    <name evidence="2" type="ORF">LY89DRAFT_669173</name>
</gene>
<accession>A0A194X952</accession>
<organism evidence="2 3">
    <name type="scientific">Mollisia scopiformis</name>
    <name type="common">Conifer needle endophyte fungus</name>
    <name type="synonym">Phialocephala scopiformis</name>
    <dbReference type="NCBI Taxonomy" id="149040"/>
    <lineage>
        <taxon>Eukaryota</taxon>
        <taxon>Fungi</taxon>
        <taxon>Dikarya</taxon>
        <taxon>Ascomycota</taxon>
        <taxon>Pezizomycotina</taxon>
        <taxon>Leotiomycetes</taxon>
        <taxon>Helotiales</taxon>
        <taxon>Mollisiaceae</taxon>
        <taxon>Mollisia</taxon>
    </lineage>
</organism>
<name>A0A194X952_MOLSC</name>
<dbReference type="GeneID" id="28822798"/>
<sequence length="452" mass="49189">MSNAVLPTRRRSNSRSYWQNAKPTPSINATQNVQPHPSILGLALFIDAVALTLPTVLVASIILEMTTTVLVTLLAGFVLNTLPVLETLPNTAPTDLAGTTEVKLSARAKTLFLFEGDTGATAFVTVGRREVDDIERDEVEEVRLVLVTFEDNAEAESHESFEEDEEELEMNWAAWVDLVLDTDDDGERLGLLELKTGTVELVCMVPVDVSFMLELVDVDFRLVLGTLLVNLVELTRDICREVDANVAAVPLDKTSSGVDNKSCALKPKLNIDVEDRSRLMLELVPRTITEVKSEGSTGNTDEDVRVGATPRVELNNRSGKTLELVTDKLRDVVLDSRNCGVDDEVREEAAPRMEIDTKLLDDDDNIEAGTAAVVKLENVEIGVDVPLGTELNSDKTGLNVEVVATWLVTEIDVDINSTVVIVAAATRLLLFDISSDAELEAAVVELALGTLV</sequence>
<feature type="compositionally biased region" description="Polar residues" evidence="1">
    <location>
        <begin position="14"/>
        <end position="30"/>
    </location>
</feature>
<feature type="region of interest" description="Disordered" evidence="1">
    <location>
        <begin position="1"/>
        <end position="30"/>
    </location>
</feature>
<dbReference type="InParanoid" id="A0A194X952"/>
<dbReference type="Proteomes" id="UP000070700">
    <property type="component" value="Unassembled WGS sequence"/>
</dbReference>
<protein>
    <submittedName>
        <fullName evidence="2">Uncharacterized protein</fullName>
    </submittedName>
</protein>
<evidence type="ECO:0000256" key="1">
    <source>
        <dbReference type="SAM" id="MobiDB-lite"/>
    </source>
</evidence>
<proteinExistence type="predicted"/>
<dbReference type="RefSeq" id="XP_018071061.1">
    <property type="nucleotide sequence ID" value="XM_018213072.1"/>
</dbReference>
<dbReference type="KEGG" id="psco:LY89DRAFT_669173"/>
<reference evidence="2 3" key="1">
    <citation type="submission" date="2015-10" db="EMBL/GenBank/DDBJ databases">
        <title>Full genome of DAOMC 229536 Phialocephala scopiformis, a fungal endophyte of spruce producing the potent anti-insectan compound rugulosin.</title>
        <authorList>
            <consortium name="DOE Joint Genome Institute"/>
            <person name="Walker A.K."/>
            <person name="Frasz S.L."/>
            <person name="Seifert K.A."/>
            <person name="Miller J.D."/>
            <person name="Mondo S.J."/>
            <person name="Labutti K."/>
            <person name="Lipzen A."/>
            <person name="Dockter R."/>
            <person name="Kennedy M."/>
            <person name="Grigoriev I.V."/>
            <person name="Spatafora J.W."/>
        </authorList>
    </citation>
    <scope>NUCLEOTIDE SEQUENCE [LARGE SCALE GENOMIC DNA]</scope>
    <source>
        <strain evidence="2 3">CBS 120377</strain>
    </source>
</reference>
<dbReference type="EMBL" id="KQ947415">
    <property type="protein sequence ID" value="KUJ16706.1"/>
    <property type="molecule type" value="Genomic_DNA"/>
</dbReference>
<dbReference type="AlphaFoldDB" id="A0A194X952"/>
<evidence type="ECO:0000313" key="3">
    <source>
        <dbReference type="Proteomes" id="UP000070700"/>
    </source>
</evidence>